<dbReference type="Gene3D" id="1.20.920.10">
    <property type="entry name" value="Bromodomain-like"/>
    <property type="match status" value="1"/>
</dbReference>
<dbReference type="InterPro" id="IPR001487">
    <property type="entry name" value="Bromodomain"/>
</dbReference>
<gene>
    <name evidence="13" type="ORF">BGW38_000578</name>
</gene>
<dbReference type="PROSITE" id="PS50014">
    <property type="entry name" value="BROMODOMAIN_2"/>
    <property type="match status" value="1"/>
</dbReference>
<evidence type="ECO:0008006" key="15">
    <source>
        <dbReference type="Google" id="ProtNLM"/>
    </source>
</evidence>
<dbReference type="InterPro" id="IPR020428">
    <property type="entry name" value="PFA-DSPs"/>
</dbReference>
<keyword evidence="3" id="KW-0963">Cytoplasm</keyword>
<name>A0A9P6G1U1_9FUNG</name>
<evidence type="ECO:0000259" key="11">
    <source>
        <dbReference type="PROSITE" id="PS50014"/>
    </source>
</evidence>
<comment type="subcellular location">
    <subcellularLocation>
        <location evidence="2">Cytoplasm</location>
    </subcellularLocation>
    <subcellularLocation>
        <location evidence="1">Nucleus</location>
    </subcellularLocation>
</comment>
<protein>
    <recommendedName>
        <fullName evidence="15">Transcription initiation factor TFIID subunit 1</fullName>
    </recommendedName>
</protein>
<dbReference type="Pfam" id="PF03162">
    <property type="entry name" value="Y_phosphatase2"/>
    <property type="match status" value="1"/>
</dbReference>
<feature type="region of interest" description="Disordered" evidence="10">
    <location>
        <begin position="74"/>
        <end position="121"/>
    </location>
</feature>
<evidence type="ECO:0000259" key="12">
    <source>
        <dbReference type="PROSITE" id="PS50054"/>
    </source>
</evidence>
<feature type="compositionally biased region" description="Basic and acidic residues" evidence="10">
    <location>
        <begin position="1194"/>
        <end position="1206"/>
    </location>
</feature>
<keyword evidence="8" id="KW-0539">Nucleus</keyword>
<dbReference type="GO" id="GO:0004402">
    <property type="term" value="F:histone acetyltransferase activity"/>
    <property type="evidence" value="ECO:0007669"/>
    <property type="project" value="InterPro"/>
</dbReference>
<evidence type="ECO:0000256" key="4">
    <source>
        <dbReference type="ARBA" id="ARBA00022801"/>
    </source>
</evidence>
<dbReference type="InterPro" id="IPR004861">
    <property type="entry name" value="Siw14-like"/>
</dbReference>
<evidence type="ECO:0000313" key="13">
    <source>
        <dbReference type="EMBL" id="KAF9585825.1"/>
    </source>
</evidence>
<dbReference type="Gene3D" id="3.90.190.10">
    <property type="entry name" value="Protein tyrosine phosphatase superfamily"/>
    <property type="match status" value="1"/>
</dbReference>
<dbReference type="PRINTS" id="PR01911">
    <property type="entry name" value="PFDSPHPHTASE"/>
</dbReference>
<dbReference type="Pfam" id="PF00439">
    <property type="entry name" value="Bromodomain"/>
    <property type="match status" value="1"/>
</dbReference>
<keyword evidence="14" id="KW-1185">Reference proteome</keyword>
<dbReference type="FunFam" id="3.90.190.10:FF:000035">
    <property type="entry name" value="Tyrosine phosphatase, putative"/>
    <property type="match status" value="1"/>
</dbReference>
<evidence type="ECO:0000256" key="6">
    <source>
        <dbReference type="ARBA" id="ARBA00023117"/>
    </source>
</evidence>
<dbReference type="EMBL" id="JAABOA010000116">
    <property type="protein sequence ID" value="KAF9585825.1"/>
    <property type="molecule type" value="Genomic_DNA"/>
</dbReference>
<dbReference type="Pfam" id="PF15288">
    <property type="entry name" value="zf-CCHC_6"/>
    <property type="match status" value="1"/>
</dbReference>
<evidence type="ECO:0000256" key="1">
    <source>
        <dbReference type="ARBA" id="ARBA00004123"/>
    </source>
</evidence>
<dbReference type="InterPro" id="IPR036427">
    <property type="entry name" value="Bromodomain-like_sf"/>
</dbReference>
<dbReference type="GO" id="GO:0016791">
    <property type="term" value="F:phosphatase activity"/>
    <property type="evidence" value="ECO:0007669"/>
    <property type="project" value="InterPro"/>
</dbReference>
<dbReference type="GO" id="GO:0017025">
    <property type="term" value="F:TBP-class protein binding"/>
    <property type="evidence" value="ECO:0007669"/>
    <property type="project" value="InterPro"/>
</dbReference>
<feature type="compositionally biased region" description="Low complexity" evidence="10">
    <location>
        <begin position="1394"/>
        <end position="1413"/>
    </location>
</feature>
<dbReference type="GO" id="GO:0005669">
    <property type="term" value="C:transcription factor TFIID complex"/>
    <property type="evidence" value="ECO:0007669"/>
    <property type="project" value="InterPro"/>
</dbReference>
<evidence type="ECO:0000256" key="8">
    <source>
        <dbReference type="ARBA" id="ARBA00023242"/>
    </source>
</evidence>
<evidence type="ECO:0000313" key="14">
    <source>
        <dbReference type="Proteomes" id="UP000780801"/>
    </source>
</evidence>
<feature type="compositionally biased region" description="Basic and acidic residues" evidence="10">
    <location>
        <begin position="1169"/>
        <end position="1184"/>
    </location>
</feature>
<dbReference type="SUPFAM" id="SSF47370">
    <property type="entry name" value="Bromodomain"/>
    <property type="match status" value="1"/>
</dbReference>
<dbReference type="GO" id="GO:0005737">
    <property type="term" value="C:cytoplasm"/>
    <property type="evidence" value="ECO:0007669"/>
    <property type="project" value="UniProtKB-SubCell"/>
</dbReference>
<evidence type="ECO:0000256" key="5">
    <source>
        <dbReference type="ARBA" id="ARBA00023015"/>
    </source>
</evidence>
<keyword evidence="4" id="KW-0378">Hydrolase</keyword>
<dbReference type="InterPro" id="IPR022591">
    <property type="entry name" value="TAF1_HAT_dom"/>
</dbReference>
<dbReference type="SUPFAM" id="SSF52799">
    <property type="entry name" value="(Phosphotyrosine protein) phosphatases II"/>
    <property type="match status" value="1"/>
</dbReference>
<dbReference type="PANTHER" id="PTHR13900">
    <property type="entry name" value="TRANSCRIPTION INITIATION FACTOR TFIID"/>
    <property type="match status" value="1"/>
</dbReference>
<feature type="domain" description="Tyrosine-protein phosphatase" evidence="12">
    <location>
        <begin position="139"/>
        <end position="288"/>
    </location>
</feature>
<dbReference type="PANTHER" id="PTHR13900:SF0">
    <property type="entry name" value="TRANSCRIPTION INITIATION FACTOR TFIID SUBUNIT 1"/>
    <property type="match status" value="1"/>
</dbReference>
<comment type="caution">
    <text evidence="13">The sequence shown here is derived from an EMBL/GenBank/DDBJ whole genome shotgun (WGS) entry which is preliminary data.</text>
</comment>
<sequence>MENTTPARPKDLTHPRDIEVPLPSTTIRGVFTFEDDLVTPTASNVTTRGYFEKELLKTIAVELESETKVMIEEEDRRIELLPSTESQQTDATGSQPSGQLAPSPPPQEPQLLQQPPEQRDHPRQLHFESANKVLVPPLNFAMVAPGVYRSGHPNKHNFPFMRKLGLKVIVQMSEEPYAPDLQEFLEREHIRHIHYKIEGNKEPFIEIDEQVISSALVNILDARNHPLLIHCAKGKHRIGCLIGCLRKIQNWSMTSIFDEYRRFAGSKVLADQEEFREALDNLGNSEQLTNLFSAQTLGVDESEVGGQSGAGNEEDEDEGLDGEVNFSTIKSSFEHAKDAVDFSEINDLAVDDDDMFSNRYYRKGMSSVKSTATTLMKARSRLDSMDEDYDVEETGEASKTSATGQQAYLKDQSQLSLTLLQRQQLYLMEEQQKQGVSVAGVAGKGVSQLPTQLPQSGAPAEAVDVHALYPAFEENKILKFSNLFNAKRPKRFPHSKAKPAKFPSSSVYSKEGDQRRLFEKPDDSLEHKDQYISYYDHVEEPIDKEWLSSLSWKVPDSNGFYSVQLESWEDKIIWDDAVVPMEEVKAKDRHSPLTTKSEDSDSKELFPARNYDLENGDWEESIMWDESIPFKPFTHIGFDMNDVNVLFDLTSMENKEGFRVKRSKKMPIFTYRVMTNKQQQPSEAETLRKLDVDRFNLSNDRYYDTHKEGRFLRVRQTFGQLVVQHALPAVKLMKPWYKNRLSKTELRSFHRPQLQFPLNVNITFSRVKSSKKKNKKRKELGEVMRSSKDLTLKDHTNFVLLEYSEEHPAIVQNVGMGSFLINYYRKENLEDAYVPQKEIGEPFVLDIADASPFLGFGNVEPGQMITALYNNLIRAPVFEQPVRNTDFLVIKNTNKGETKYFVRPVAHLFVVGQTYPVQDVPGPHSRKITTMIKNRLQITAFRFIRKDPYNRLRFAKLAKAYPEYSDIQIRQRLKEFAEFQRKGNNTGFWKLKANIPLPSEEDIRKMVTPEMVCLYESTLVGQRHLLDAGYGRAADGDDENEDNEANMDIEEQLAPWITTRNFINATQGKAMLKLWGAGDPSGRGEGFSFIRISMKDIFLRQGESLVERLAQIEQLPKSTHRYNVAEQQQVYREEITRIWNSQHTSLSKIEEVDANDGVINYSDDEDEDGYSRQRREMSAVDRHRVSPSPSLFGRYRDGADRDRDHDMDDDNVSVAGSMSSRTSANFGAGRNKYLIIKRLYRQPNGESVWKSETIRDPVVMNNYIRHRQAVEENSVRAEELEPTEDEAKNEWMRKKIMEEIARLNRNKERRLARAAAKAGNAVPDTMPNPAAAALKKKVVRQCSNCGALGHMKTNKKCPKFVDPTGVTPITPGSLGYTLGGNAGSSGVMSPPYISSMKTGSSTSGTPGQPPNSSRAPSIPSDYNRPSSPQPANGSSNKISIPKAVMDRVADMAKDKGRDEKDALVVRLPSKMLQPQPKRKRSETASQQNDFDDFMDYLHPPAKSYGRRKKPEVELANIIENCLATIMSLQEATAFLSPVSSKIAPDYDSVVQHPRDLSGMRDANKNYYVYRTVDAFLTDLRIMVNNSWMYNGELSPWTLAGKTVLQRAEQILEPQMETIRGLEQELLESDLKSNMYIATPTASGAIASTPSPASSLLAMHPGGYGMFTSGTFTGMGKPFHGSSGPSLGSILMPSGVPAAPMIMNSESAEVLGGVQVKSESMEWE</sequence>
<feature type="region of interest" description="Disordered" evidence="10">
    <location>
        <begin position="1159"/>
        <end position="1217"/>
    </location>
</feature>
<evidence type="ECO:0000256" key="7">
    <source>
        <dbReference type="ARBA" id="ARBA00023163"/>
    </source>
</evidence>
<dbReference type="InterPro" id="IPR041670">
    <property type="entry name" value="Znf-CCHC_6"/>
</dbReference>
<evidence type="ECO:0000256" key="9">
    <source>
        <dbReference type="PROSITE-ProRule" id="PRU00035"/>
    </source>
</evidence>
<feature type="region of interest" description="Disordered" evidence="10">
    <location>
        <begin position="1389"/>
        <end position="1491"/>
    </location>
</feature>
<dbReference type="CDD" id="cd14528">
    <property type="entry name" value="PFA-DSP_Siw14"/>
    <property type="match status" value="1"/>
</dbReference>
<dbReference type="InterPro" id="IPR020422">
    <property type="entry name" value="TYR_PHOSPHATASE_DUAL_dom"/>
</dbReference>
<keyword evidence="5" id="KW-0805">Transcription regulation</keyword>
<dbReference type="OrthoDB" id="5752at2759"/>
<dbReference type="Proteomes" id="UP000780801">
    <property type="component" value="Unassembled WGS sequence"/>
</dbReference>
<feature type="domain" description="Bromo" evidence="11">
    <location>
        <begin position="1526"/>
        <end position="1597"/>
    </location>
</feature>
<feature type="region of interest" description="Disordered" evidence="10">
    <location>
        <begin position="491"/>
        <end position="514"/>
    </location>
</feature>
<evidence type="ECO:0000256" key="3">
    <source>
        <dbReference type="ARBA" id="ARBA00022490"/>
    </source>
</evidence>
<proteinExistence type="predicted"/>
<dbReference type="InterPro" id="IPR029021">
    <property type="entry name" value="Prot-tyrosine_phosphatase-like"/>
</dbReference>
<organism evidence="13 14">
    <name type="scientific">Lunasporangiospora selenospora</name>
    <dbReference type="NCBI Taxonomy" id="979761"/>
    <lineage>
        <taxon>Eukaryota</taxon>
        <taxon>Fungi</taxon>
        <taxon>Fungi incertae sedis</taxon>
        <taxon>Mucoromycota</taxon>
        <taxon>Mortierellomycotina</taxon>
        <taxon>Mortierellomycetes</taxon>
        <taxon>Mortierellales</taxon>
        <taxon>Mortierellaceae</taxon>
        <taxon>Lunasporangiospora</taxon>
    </lineage>
</organism>
<keyword evidence="7" id="KW-0804">Transcription</keyword>
<dbReference type="InterPro" id="IPR040240">
    <property type="entry name" value="TAF1"/>
</dbReference>
<accession>A0A9P6G1U1</accession>
<feature type="compositionally biased region" description="Basic and acidic residues" evidence="10">
    <location>
        <begin position="1444"/>
        <end position="1463"/>
    </location>
</feature>
<reference evidence="13" key="1">
    <citation type="journal article" date="2020" name="Fungal Divers.">
        <title>Resolving the Mortierellaceae phylogeny through synthesis of multi-gene phylogenetics and phylogenomics.</title>
        <authorList>
            <person name="Vandepol N."/>
            <person name="Liber J."/>
            <person name="Desiro A."/>
            <person name="Na H."/>
            <person name="Kennedy M."/>
            <person name="Barry K."/>
            <person name="Grigoriev I.V."/>
            <person name="Miller A.N."/>
            <person name="O'Donnell K."/>
            <person name="Stajich J.E."/>
            <person name="Bonito G."/>
        </authorList>
    </citation>
    <scope>NUCLEOTIDE SEQUENCE</scope>
    <source>
        <strain evidence="13">KOD1015</strain>
    </source>
</reference>
<keyword evidence="6 9" id="KW-0103">Bromodomain</keyword>
<evidence type="ECO:0000256" key="2">
    <source>
        <dbReference type="ARBA" id="ARBA00004496"/>
    </source>
</evidence>
<dbReference type="Pfam" id="PF12157">
    <property type="entry name" value="DUF3591"/>
    <property type="match status" value="1"/>
</dbReference>
<dbReference type="GO" id="GO:0016251">
    <property type="term" value="F:RNA polymerase II general transcription initiation factor activity"/>
    <property type="evidence" value="ECO:0007669"/>
    <property type="project" value="InterPro"/>
</dbReference>
<dbReference type="SMART" id="SM00297">
    <property type="entry name" value="BROMO"/>
    <property type="match status" value="1"/>
</dbReference>
<dbReference type="GO" id="GO:0051123">
    <property type="term" value="P:RNA polymerase II preinitiation complex assembly"/>
    <property type="evidence" value="ECO:0007669"/>
    <property type="project" value="TreeGrafter"/>
</dbReference>
<dbReference type="PROSITE" id="PS50054">
    <property type="entry name" value="TYR_PHOSPHATASE_DUAL"/>
    <property type="match status" value="1"/>
</dbReference>
<evidence type="ECO:0000256" key="10">
    <source>
        <dbReference type="SAM" id="MobiDB-lite"/>
    </source>
</evidence>
<feature type="compositionally biased region" description="Polar residues" evidence="10">
    <location>
        <begin position="1423"/>
        <end position="1438"/>
    </location>
</feature>
<feature type="compositionally biased region" description="Polar residues" evidence="10">
    <location>
        <begin position="83"/>
        <end position="100"/>
    </location>
</feature>